<dbReference type="InterPro" id="IPR016181">
    <property type="entry name" value="Acyl_CoA_acyltransferase"/>
</dbReference>
<sequence>MEMLSSYFKVRPIVEEDLIQVLELYQGNLFFFRHCPPEPSLASIQEDIRRLPDGKSQSDKYYLGFWEKEKLVAVMDFVYDYPNEETVFIGFFMVNSSCQGMGIGSRIIQETFVYFSRSFRKVRLAYVKTNPQAKHFWEKQGFLPTGIEVKEELYTFVIAERELSQGE</sequence>
<dbReference type="PROSITE" id="PS51186">
    <property type="entry name" value="GNAT"/>
    <property type="match status" value="1"/>
</dbReference>
<dbReference type="Pfam" id="PF00583">
    <property type="entry name" value="Acetyltransf_1"/>
    <property type="match status" value="1"/>
</dbReference>
<keyword evidence="2" id="KW-0808">Transferase</keyword>
<keyword evidence="3" id="KW-1185">Reference proteome</keyword>
<dbReference type="GO" id="GO:0016746">
    <property type="term" value="F:acyltransferase activity"/>
    <property type="evidence" value="ECO:0007669"/>
    <property type="project" value="UniProtKB-KW"/>
</dbReference>
<accession>A0ABW0UAF8</accession>
<dbReference type="Proteomes" id="UP001596110">
    <property type="component" value="Unassembled WGS sequence"/>
</dbReference>
<dbReference type="EC" id="2.3.-.-" evidence="2"/>
<dbReference type="Gene3D" id="3.40.630.30">
    <property type="match status" value="1"/>
</dbReference>
<organism evidence="2 3">
    <name type="scientific">Streptococcus caledonicus</name>
    <dbReference type="NCBI Taxonomy" id="2614158"/>
    <lineage>
        <taxon>Bacteria</taxon>
        <taxon>Bacillati</taxon>
        <taxon>Bacillota</taxon>
        <taxon>Bacilli</taxon>
        <taxon>Lactobacillales</taxon>
        <taxon>Streptococcaceae</taxon>
        <taxon>Streptococcus</taxon>
    </lineage>
</organism>
<dbReference type="EMBL" id="JBHSOJ010000015">
    <property type="protein sequence ID" value="MFC5630510.1"/>
    <property type="molecule type" value="Genomic_DNA"/>
</dbReference>
<comment type="caution">
    <text evidence="2">The sequence shown here is derived from an EMBL/GenBank/DDBJ whole genome shotgun (WGS) entry which is preliminary data.</text>
</comment>
<protein>
    <submittedName>
        <fullName evidence="2">GNAT family N-acetyltransferase</fullName>
        <ecNumber evidence="2">2.3.-.-</ecNumber>
    </submittedName>
</protein>
<dbReference type="RefSeq" id="WP_156806472.1">
    <property type="nucleotide sequence ID" value="NZ_JBHSOJ010000015.1"/>
</dbReference>
<evidence type="ECO:0000313" key="3">
    <source>
        <dbReference type="Proteomes" id="UP001596110"/>
    </source>
</evidence>
<name>A0ABW0UAF8_9STRE</name>
<gene>
    <name evidence="2" type="ORF">ACFPQ3_02610</name>
</gene>
<evidence type="ECO:0000259" key="1">
    <source>
        <dbReference type="PROSITE" id="PS51186"/>
    </source>
</evidence>
<proteinExistence type="predicted"/>
<evidence type="ECO:0000313" key="2">
    <source>
        <dbReference type="EMBL" id="MFC5630510.1"/>
    </source>
</evidence>
<keyword evidence="2" id="KW-0012">Acyltransferase</keyword>
<dbReference type="SUPFAM" id="SSF55729">
    <property type="entry name" value="Acyl-CoA N-acyltransferases (Nat)"/>
    <property type="match status" value="1"/>
</dbReference>
<reference evidence="3" key="1">
    <citation type="journal article" date="2019" name="Int. J. Syst. Evol. Microbiol.">
        <title>The Global Catalogue of Microorganisms (GCM) 10K type strain sequencing project: providing services to taxonomists for standard genome sequencing and annotation.</title>
        <authorList>
            <consortium name="The Broad Institute Genomics Platform"/>
            <consortium name="The Broad Institute Genome Sequencing Center for Infectious Disease"/>
            <person name="Wu L."/>
            <person name="Ma J."/>
        </authorList>
    </citation>
    <scope>NUCLEOTIDE SEQUENCE [LARGE SCALE GENOMIC DNA]</scope>
    <source>
        <strain evidence="3">DT43</strain>
    </source>
</reference>
<feature type="domain" description="N-acetyltransferase" evidence="1">
    <location>
        <begin position="8"/>
        <end position="164"/>
    </location>
</feature>
<dbReference type="CDD" id="cd04301">
    <property type="entry name" value="NAT_SF"/>
    <property type="match status" value="1"/>
</dbReference>
<dbReference type="InterPro" id="IPR000182">
    <property type="entry name" value="GNAT_dom"/>
</dbReference>